<evidence type="ECO:0000256" key="2">
    <source>
        <dbReference type="ARBA" id="ARBA00007441"/>
    </source>
</evidence>
<dbReference type="Gene3D" id="3.40.640.10">
    <property type="entry name" value="Type I PLP-dependent aspartate aminotransferase-like (Major domain)"/>
    <property type="match status" value="1"/>
</dbReference>
<evidence type="ECO:0000313" key="9">
    <source>
        <dbReference type="EMBL" id="WUS22228.1"/>
    </source>
</evidence>
<reference evidence="8 10" key="1">
    <citation type="submission" date="2019-12" db="EMBL/GenBank/DDBJ databases">
        <title>Whole genome shotgun sequence of Streptomyces caniferus NBRC 15389.</title>
        <authorList>
            <person name="Ichikawa N."/>
            <person name="Kimura A."/>
            <person name="Kitahashi Y."/>
            <person name="Komaki H."/>
            <person name="Tamura T."/>
        </authorList>
    </citation>
    <scope>NUCLEOTIDE SEQUENCE [LARGE SCALE GENOMIC DNA]</scope>
    <source>
        <strain evidence="8 10">NBRC 15389</strain>
    </source>
</reference>
<comment type="similarity">
    <text evidence="2 6">Belongs to the class-I pyridoxal-phosphate-dependent aminotransferase family.</text>
</comment>
<keyword evidence="3 6" id="KW-0032">Aminotransferase</keyword>
<evidence type="ECO:0000313" key="11">
    <source>
        <dbReference type="Proteomes" id="UP001432292"/>
    </source>
</evidence>
<accession>A0A640SLR5</accession>
<dbReference type="GO" id="GO:0008483">
    <property type="term" value="F:transaminase activity"/>
    <property type="evidence" value="ECO:0007669"/>
    <property type="project" value="UniProtKB-KW"/>
</dbReference>
<dbReference type="Proteomes" id="UP000435837">
    <property type="component" value="Unassembled WGS sequence"/>
</dbReference>
<evidence type="ECO:0000256" key="4">
    <source>
        <dbReference type="ARBA" id="ARBA00022679"/>
    </source>
</evidence>
<dbReference type="PANTHER" id="PTHR46383">
    <property type="entry name" value="ASPARTATE AMINOTRANSFERASE"/>
    <property type="match status" value="1"/>
</dbReference>
<comment type="cofactor">
    <cofactor evidence="1 6">
        <name>pyridoxal 5'-phosphate</name>
        <dbReference type="ChEBI" id="CHEBI:597326"/>
    </cofactor>
</comment>
<dbReference type="SUPFAM" id="SSF53383">
    <property type="entry name" value="PLP-dependent transferases"/>
    <property type="match status" value="1"/>
</dbReference>
<dbReference type="PANTHER" id="PTHR46383:SF1">
    <property type="entry name" value="ASPARTATE AMINOTRANSFERASE"/>
    <property type="match status" value="1"/>
</dbReference>
<sequence length="384" mass="40702">MTGCPVTPSGSPILEMARRAAEYRAEGRRIIDLTLGEPDFAPPVHAVRAAQEAAARPLGYAPANGIPELRRAARRAVERDRALSYSDAEVAVGCGAKQVIFNAFFATLGPGDEVIIPAPYWASYPDLVRLCGAVPVIVPCSADSGFRLAPDALEAALTARTRWVVLNAPGNPSGATYSHDTLTGLAEVLRRHPSAMILSDEIYAHIGYAEGEYFSIAQVAPDLRERILLVDGVSKAYAMTGWRVGWGFGPAELVRRITAVQTQNCTQTATVSQIAAAAALEGPQGILAERCGTYRRRRDAALAILRQSRHLDTVEPDGAFYLLPRLASGDDLAAADTLLEAGCATVPGSAFGAPGHLRLSFATDLATLEEGCRIIVATLDGTPA</sequence>
<dbReference type="FunFam" id="3.40.640.10:FF:000033">
    <property type="entry name" value="Aspartate aminotransferase"/>
    <property type="match status" value="1"/>
</dbReference>
<dbReference type="InterPro" id="IPR015422">
    <property type="entry name" value="PyrdxlP-dep_Trfase_small"/>
</dbReference>
<protein>
    <recommendedName>
        <fullName evidence="6">Aminotransferase</fullName>
        <ecNumber evidence="6">2.6.1.-</ecNumber>
    </recommendedName>
</protein>
<dbReference type="GO" id="GO:0006520">
    <property type="term" value="P:amino acid metabolic process"/>
    <property type="evidence" value="ECO:0007669"/>
    <property type="project" value="InterPro"/>
</dbReference>
<name>A0A640SLR5_9ACTN</name>
<proteinExistence type="inferred from homology"/>
<gene>
    <name evidence="8" type="primary">aspC_3</name>
    <name evidence="9" type="ORF">OG727_08025</name>
    <name evidence="8" type="ORF">Scani_80820</name>
</gene>
<dbReference type="PROSITE" id="PS00105">
    <property type="entry name" value="AA_TRANSFER_CLASS_1"/>
    <property type="match status" value="1"/>
</dbReference>
<evidence type="ECO:0000313" key="8">
    <source>
        <dbReference type="EMBL" id="GFE11814.1"/>
    </source>
</evidence>
<dbReference type="EC" id="2.6.1.-" evidence="6"/>
<dbReference type="Proteomes" id="UP001432292">
    <property type="component" value="Chromosome"/>
</dbReference>
<dbReference type="InterPro" id="IPR015421">
    <property type="entry name" value="PyrdxlP-dep_Trfase_major"/>
</dbReference>
<dbReference type="EMBL" id="CP108473">
    <property type="protein sequence ID" value="WUS22228.1"/>
    <property type="molecule type" value="Genomic_DNA"/>
</dbReference>
<dbReference type="GO" id="GO:0030170">
    <property type="term" value="F:pyridoxal phosphate binding"/>
    <property type="evidence" value="ECO:0007669"/>
    <property type="project" value="InterPro"/>
</dbReference>
<feature type="domain" description="Aminotransferase class I/classII large" evidence="7">
    <location>
        <begin position="29"/>
        <end position="375"/>
    </location>
</feature>
<evidence type="ECO:0000259" key="7">
    <source>
        <dbReference type="Pfam" id="PF00155"/>
    </source>
</evidence>
<keyword evidence="4 6" id="KW-0808">Transferase</keyword>
<evidence type="ECO:0000256" key="3">
    <source>
        <dbReference type="ARBA" id="ARBA00022576"/>
    </source>
</evidence>
<reference evidence="9" key="2">
    <citation type="submission" date="2022-10" db="EMBL/GenBank/DDBJ databases">
        <title>The complete genomes of actinobacterial strains from the NBC collection.</title>
        <authorList>
            <person name="Joergensen T.S."/>
            <person name="Alvarez Arevalo M."/>
            <person name="Sterndorff E.B."/>
            <person name="Faurdal D."/>
            <person name="Vuksanovic O."/>
            <person name="Mourched A.-S."/>
            <person name="Charusanti P."/>
            <person name="Shaw S."/>
            <person name="Blin K."/>
            <person name="Weber T."/>
        </authorList>
    </citation>
    <scope>NUCLEOTIDE SEQUENCE</scope>
    <source>
        <strain evidence="9">NBC_01256</strain>
    </source>
</reference>
<keyword evidence="5" id="KW-0663">Pyridoxal phosphate</keyword>
<dbReference type="Gene3D" id="3.90.1150.10">
    <property type="entry name" value="Aspartate Aminotransferase, domain 1"/>
    <property type="match status" value="1"/>
</dbReference>
<organism evidence="8 10">
    <name type="scientific">Streptomyces caniferus</name>
    <dbReference type="NCBI Taxonomy" id="285557"/>
    <lineage>
        <taxon>Bacteria</taxon>
        <taxon>Bacillati</taxon>
        <taxon>Actinomycetota</taxon>
        <taxon>Actinomycetes</taxon>
        <taxon>Kitasatosporales</taxon>
        <taxon>Streptomycetaceae</taxon>
        <taxon>Streptomyces</taxon>
    </lineage>
</organism>
<evidence type="ECO:0000256" key="1">
    <source>
        <dbReference type="ARBA" id="ARBA00001933"/>
    </source>
</evidence>
<dbReference type="InterPro" id="IPR015424">
    <property type="entry name" value="PyrdxlP-dep_Trfase"/>
</dbReference>
<dbReference type="InterPro" id="IPR004839">
    <property type="entry name" value="Aminotransferase_I/II_large"/>
</dbReference>
<evidence type="ECO:0000313" key="10">
    <source>
        <dbReference type="Proteomes" id="UP000435837"/>
    </source>
</evidence>
<dbReference type="Pfam" id="PF00155">
    <property type="entry name" value="Aminotran_1_2"/>
    <property type="match status" value="1"/>
</dbReference>
<dbReference type="EMBL" id="BLIN01000007">
    <property type="protein sequence ID" value="GFE11814.1"/>
    <property type="molecule type" value="Genomic_DNA"/>
</dbReference>
<evidence type="ECO:0000256" key="5">
    <source>
        <dbReference type="ARBA" id="ARBA00022898"/>
    </source>
</evidence>
<dbReference type="AlphaFoldDB" id="A0A640SLR5"/>
<dbReference type="RefSeq" id="WP_218039251.1">
    <property type="nucleotide sequence ID" value="NZ_BAAATH010000008.1"/>
</dbReference>
<dbReference type="InterPro" id="IPR004838">
    <property type="entry name" value="NHTrfase_class1_PyrdxlP-BS"/>
</dbReference>
<dbReference type="PRINTS" id="PR00753">
    <property type="entry name" value="ACCSYNTHASE"/>
</dbReference>
<keyword evidence="11" id="KW-1185">Reference proteome</keyword>
<dbReference type="CDD" id="cd00609">
    <property type="entry name" value="AAT_like"/>
    <property type="match status" value="1"/>
</dbReference>
<dbReference type="InterPro" id="IPR050596">
    <property type="entry name" value="AspAT/PAT-like"/>
</dbReference>
<evidence type="ECO:0000256" key="6">
    <source>
        <dbReference type="RuleBase" id="RU000481"/>
    </source>
</evidence>